<keyword evidence="2" id="KW-1185">Reference proteome</keyword>
<dbReference type="Proteomes" id="UP000008553">
    <property type="component" value="Unassembled WGS sequence"/>
</dbReference>
<name>Q7REJ3_PLAYO</name>
<reference evidence="1 2" key="1">
    <citation type="journal article" date="2002" name="Nature">
        <title>Genome sequence and comparative analysis of the model rodent malaria parasite Plasmodium yoelii yoelii.</title>
        <authorList>
            <person name="Carlton J.M."/>
            <person name="Angiuoli S.V."/>
            <person name="Suh B.B."/>
            <person name="Kooij T.W."/>
            <person name="Pertea M."/>
            <person name="Silva J.C."/>
            <person name="Ermolaeva M.D."/>
            <person name="Allen J.E."/>
            <person name="Selengut J.D."/>
            <person name="Koo H.L."/>
            <person name="Peterson J.D."/>
            <person name="Pop M."/>
            <person name="Kosack D.S."/>
            <person name="Shumway M.F."/>
            <person name="Bidwell S.L."/>
            <person name="Shallom S.J."/>
            <person name="van Aken S.E."/>
            <person name="Riedmuller S.B."/>
            <person name="Feldblyum T.V."/>
            <person name="Cho J.K."/>
            <person name="Quackenbush J."/>
            <person name="Sedegah M."/>
            <person name="Shoaibi A."/>
            <person name="Cummings L.M."/>
            <person name="Florens L."/>
            <person name="Yates J.R."/>
            <person name="Raine J.D."/>
            <person name="Sinden R.E."/>
            <person name="Harris M.A."/>
            <person name="Cunningham D.A."/>
            <person name="Preiser P.R."/>
            <person name="Bergman L.W."/>
            <person name="Vaidya A.B."/>
            <person name="van Lin L.H."/>
            <person name="Janse C.J."/>
            <person name="Waters A.P."/>
            <person name="Smith H.O."/>
            <person name="White O.R."/>
            <person name="Salzberg S.L."/>
            <person name="Venter J.C."/>
            <person name="Fraser C.M."/>
            <person name="Hoffman S.L."/>
            <person name="Gardner M.J."/>
            <person name="Carucci D.J."/>
        </authorList>
    </citation>
    <scope>NUCLEOTIDE SEQUENCE [LARGE SCALE GENOMIC DNA]</scope>
    <source>
        <strain evidence="1 2">17XNL</strain>
    </source>
</reference>
<evidence type="ECO:0000313" key="1">
    <source>
        <dbReference type="EMBL" id="EAA17037.1"/>
    </source>
</evidence>
<dbReference type="AlphaFoldDB" id="Q7REJ3"/>
<comment type="caution">
    <text evidence="1">The sequence shown here is derived from an EMBL/GenBank/DDBJ whole genome shotgun (WGS) entry which is preliminary data.</text>
</comment>
<dbReference type="PaxDb" id="73239-Q7REJ3"/>
<organism evidence="1 2">
    <name type="scientific">Plasmodium yoelii yoelii</name>
    <dbReference type="NCBI Taxonomy" id="73239"/>
    <lineage>
        <taxon>Eukaryota</taxon>
        <taxon>Sar</taxon>
        <taxon>Alveolata</taxon>
        <taxon>Apicomplexa</taxon>
        <taxon>Aconoidasida</taxon>
        <taxon>Haemosporida</taxon>
        <taxon>Plasmodiidae</taxon>
        <taxon>Plasmodium</taxon>
        <taxon>Plasmodium (Vinckeia)</taxon>
    </lineage>
</organism>
<feature type="non-terminal residue" evidence="1">
    <location>
        <position position="132"/>
    </location>
</feature>
<accession>Q7REJ3</accession>
<gene>
    <name evidence="1" type="ORF">PY05071</name>
</gene>
<evidence type="ECO:0000313" key="2">
    <source>
        <dbReference type="Proteomes" id="UP000008553"/>
    </source>
</evidence>
<proteinExistence type="predicted"/>
<dbReference type="EMBL" id="AABL01001587">
    <property type="protein sequence ID" value="EAA17037.1"/>
    <property type="molecule type" value="Genomic_DNA"/>
</dbReference>
<protein>
    <submittedName>
        <fullName evidence="1">Uncharacterized protein</fullName>
    </submittedName>
</protein>
<dbReference type="InParanoid" id="Q7REJ3"/>
<sequence length="132" mass="15699">MWKIKYLNNLTKGYFNNKEGIRLCKYCEKTITYTPSYNKNGNIKSNYCSILGYKKNYYHGINSEKNLNNILNEVDKILNGNNFTVYIKNKEENNENKLSLKKENEIDVFKILNILNKIIILIKEENDEFRIN</sequence>